<evidence type="ECO:0000313" key="2">
    <source>
        <dbReference type="Proteomes" id="UP000016933"/>
    </source>
</evidence>
<keyword evidence="2" id="KW-1185">Reference proteome</keyword>
<dbReference type="OrthoDB" id="310217at2759"/>
<protein>
    <recommendedName>
        <fullName evidence="3">Protein kinase domain-containing protein</fullName>
    </recommendedName>
</protein>
<proteinExistence type="predicted"/>
<gene>
    <name evidence="1" type="ORF">DOTSEDRAFT_83554</name>
</gene>
<dbReference type="EMBL" id="KB446546">
    <property type="protein sequence ID" value="EME38902.1"/>
    <property type="molecule type" value="Genomic_DNA"/>
</dbReference>
<name>M2XHI2_DOTSN</name>
<dbReference type="SUPFAM" id="SSF46966">
    <property type="entry name" value="Spectrin repeat"/>
    <property type="match status" value="1"/>
</dbReference>
<evidence type="ECO:0008006" key="3">
    <source>
        <dbReference type="Google" id="ProtNLM"/>
    </source>
</evidence>
<dbReference type="HOGENOM" id="CLU_969854_0_0_1"/>
<sequence>MSPAVPGAQLWVELEVEAWRAQRNGEGGDHGIGGVRTSARRRWDTMAEDRRSRLEAALRRWRASQARVATLLPVYEHEPNPDDMSAVKEYYEANEALATAMQSGNSSLEDLVTLHEALDDSGHISRDWLQRQDTCSEDLIDQIDERSLVWFKIRRAAEAEEQEDEYDEEASEEYALASGKLRRGLCHCTGNDSDWMIEITITKQPTTSTTRPRCRLFHWTTAGLLMERGRVEKVPDGLYQDWKEIVHGDLKLSTVFLGDNTSEVFRGYPQAKLGDIGSTVIADHGNV</sequence>
<evidence type="ECO:0000313" key="1">
    <source>
        <dbReference type="EMBL" id="EME38902.1"/>
    </source>
</evidence>
<accession>M2XHI2</accession>
<dbReference type="AlphaFoldDB" id="M2XHI2"/>
<dbReference type="Proteomes" id="UP000016933">
    <property type="component" value="Unassembled WGS sequence"/>
</dbReference>
<reference evidence="2" key="1">
    <citation type="journal article" date="2012" name="PLoS Genet.">
        <title>The genomes of the fungal plant pathogens Cladosporium fulvum and Dothistroma septosporum reveal adaptation to different hosts and lifestyles but also signatures of common ancestry.</title>
        <authorList>
            <person name="de Wit P.J.G.M."/>
            <person name="van der Burgt A."/>
            <person name="Oekmen B."/>
            <person name="Stergiopoulos I."/>
            <person name="Abd-Elsalam K.A."/>
            <person name="Aerts A.L."/>
            <person name="Bahkali A.H."/>
            <person name="Beenen H.G."/>
            <person name="Chettri P."/>
            <person name="Cox M.P."/>
            <person name="Datema E."/>
            <person name="de Vries R.P."/>
            <person name="Dhillon B."/>
            <person name="Ganley A.R."/>
            <person name="Griffiths S.A."/>
            <person name="Guo Y."/>
            <person name="Hamelin R.C."/>
            <person name="Henrissat B."/>
            <person name="Kabir M.S."/>
            <person name="Jashni M.K."/>
            <person name="Kema G."/>
            <person name="Klaubauf S."/>
            <person name="Lapidus A."/>
            <person name="Levasseur A."/>
            <person name="Lindquist E."/>
            <person name="Mehrabi R."/>
            <person name="Ohm R.A."/>
            <person name="Owen T.J."/>
            <person name="Salamov A."/>
            <person name="Schwelm A."/>
            <person name="Schijlen E."/>
            <person name="Sun H."/>
            <person name="van den Burg H.A."/>
            <person name="van Ham R.C.H.J."/>
            <person name="Zhang S."/>
            <person name="Goodwin S.B."/>
            <person name="Grigoriev I.V."/>
            <person name="Collemare J."/>
            <person name="Bradshaw R.E."/>
        </authorList>
    </citation>
    <scope>NUCLEOTIDE SEQUENCE [LARGE SCALE GENOMIC DNA]</scope>
    <source>
        <strain evidence="2">NZE10 / CBS 128990</strain>
    </source>
</reference>
<reference evidence="1 2" key="2">
    <citation type="journal article" date="2012" name="PLoS Pathog.">
        <title>Diverse lifestyles and strategies of plant pathogenesis encoded in the genomes of eighteen Dothideomycetes fungi.</title>
        <authorList>
            <person name="Ohm R.A."/>
            <person name="Feau N."/>
            <person name="Henrissat B."/>
            <person name="Schoch C.L."/>
            <person name="Horwitz B.A."/>
            <person name="Barry K.W."/>
            <person name="Condon B.J."/>
            <person name="Copeland A.C."/>
            <person name="Dhillon B."/>
            <person name="Glaser F."/>
            <person name="Hesse C.N."/>
            <person name="Kosti I."/>
            <person name="LaButti K."/>
            <person name="Lindquist E.A."/>
            <person name="Lucas S."/>
            <person name="Salamov A.A."/>
            <person name="Bradshaw R.E."/>
            <person name="Ciuffetti L."/>
            <person name="Hamelin R.C."/>
            <person name="Kema G.H.J."/>
            <person name="Lawrence C."/>
            <person name="Scott J.A."/>
            <person name="Spatafora J.W."/>
            <person name="Turgeon B.G."/>
            <person name="de Wit P.J.G.M."/>
            <person name="Zhong S."/>
            <person name="Goodwin S.B."/>
            <person name="Grigoriev I.V."/>
        </authorList>
    </citation>
    <scope>NUCLEOTIDE SEQUENCE [LARGE SCALE GENOMIC DNA]</scope>
    <source>
        <strain evidence="2">NZE10 / CBS 128990</strain>
    </source>
</reference>
<organism evidence="1 2">
    <name type="scientific">Dothistroma septosporum (strain NZE10 / CBS 128990)</name>
    <name type="common">Red band needle blight fungus</name>
    <name type="synonym">Mycosphaerella pini</name>
    <dbReference type="NCBI Taxonomy" id="675120"/>
    <lineage>
        <taxon>Eukaryota</taxon>
        <taxon>Fungi</taxon>
        <taxon>Dikarya</taxon>
        <taxon>Ascomycota</taxon>
        <taxon>Pezizomycotina</taxon>
        <taxon>Dothideomycetes</taxon>
        <taxon>Dothideomycetidae</taxon>
        <taxon>Mycosphaerellales</taxon>
        <taxon>Mycosphaerellaceae</taxon>
        <taxon>Dothistroma</taxon>
    </lineage>
</organism>